<accession>A0A5C3R2Q4</accession>
<dbReference type="EMBL" id="ML178817">
    <property type="protein sequence ID" value="TFL05024.1"/>
    <property type="molecule type" value="Genomic_DNA"/>
</dbReference>
<keyword evidence="1" id="KW-1133">Transmembrane helix</keyword>
<dbReference type="Proteomes" id="UP000305067">
    <property type="component" value="Unassembled WGS sequence"/>
</dbReference>
<evidence type="ECO:0000313" key="2">
    <source>
        <dbReference type="EMBL" id="TFL05024.1"/>
    </source>
</evidence>
<protein>
    <submittedName>
        <fullName evidence="2">Uncharacterized protein</fullName>
    </submittedName>
</protein>
<name>A0A5C3R2Q4_9AGAR</name>
<feature type="transmembrane region" description="Helical" evidence="1">
    <location>
        <begin position="116"/>
        <end position="141"/>
    </location>
</feature>
<organism evidence="2 3">
    <name type="scientific">Pterulicium gracile</name>
    <dbReference type="NCBI Taxonomy" id="1884261"/>
    <lineage>
        <taxon>Eukaryota</taxon>
        <taxon>Fungi</taxon>
        <taxon>Dikarya</taxon>
        <taxon>Basidiomycota</taxon>
        <taxon>Agaricomycotina</taxon>
        <taxon>Agaricomycetes</taxon>
        <taxon>Agaricomycetidae</taxon>
        <taxon>Agaricales</taxon>
        <taxon>Pleurotineae</taxon>
        <taxon>Pterulaceae</taxon>
        <taxon>Pterulicium</taxon>
    </lineage>
</organism>
<feature type="transmembrane region" description="Helical" evidence="1">
    <location>
        <begin position="147"/>
        <end position="171"/>
    </location>
</feature>
<evidence type="ECO:0000256" key="1">
    <source>
        <dbReference type="SAM" id="Phobius"/>
    </source>
</evidence>
<dbReference type="AlphaFoldDB" id="A0A5C3R2Q4"/>
<proteinExistence type="predicted"/>
<evidence type="ECO:0000313" key="3">
    <source>
        <dbReference type="Proteomes" id="UP000305067"/>
    </source>
</evidence>
<sequence>MTVTDINPLAYPSHDVNDVLYVQAGGRRGSKAGRCIGKMVESPATDELLSWYVVTLTKKYGQGSIAPDVHDDTKEAFTLIRSYWMMPTVSDVAQNCTKHGKELASVDVGMVIQEGFVVVLSVLVLYGIYLVMVGSALYTIFQQSPFLLVSLVLTFFLATIYCVLPVTFLGIEIQSWLISKNFGQPDWLPALRGVLTSITSTGTIGDTGLVVREELTRPTVTFATSDPDFSSPVYHQRRFGDRTSNGCLAIRR</sequence>
<keyword evidence="1" id="KW-0472">Membrane</keyword>
<gene>
    <name evidence="2" type="ORF">BDV98DRAFT_580201</name>
</gene>
<reference evidence="2 3" key="1">
    <citation type="journal article" date="2019" name="Nat. Ecol. Evol.">
        <title>Megaphylogeny resolves global patterns of mushroom evolution.</title>
        <authorList>
            <person name="Varga T."/>
            <person name="Krizsan K."/>
            <person name="Foldi C."/>
            <person name="Dima B."/>
            <person name="Sanchez-Garcia M."/>
            <person name="Sanchez-Ramirez S."/>
            <person name="Szollosi G.J."/>
            <person name="Szarkandi J.G."/>
            <person name="Papp V."/>
            <person name="Albert L."/>
            <person name="Andreopoulos W."/>
            <person name="Angelini C."/>
            <person name="Antonin V."/>
            <person name="Barry K.W."/>
            <person name="Bougher N.L."/>
            <person name="Buchanan P."/>
            <person name="Buyck B."/>
            <person name="Bense V."/>
            <person name="Catcheside P."/>
            <person name="Chovatia M."/>
            <person name="Cooper J."/>
            <person name="Damon W."/>
            <person name="Desjardin D."/>
            <person name="Finy P."/>
            <person name="Geml J."/>
            <person name="Haridas S."/>
            <person name="Hughes K."/>
            <person name="Justo A."/>
            <person name="Karasinski D."/>
            <person name="Kautmanova I."/>
            <person name="Kiss B."/>
            <person name="Kocsube S."/>
            <person name="Kotiranta H."/>
            <person name="LaButti K.M."/>
            <person name="Lechner B.E."/>
            <person name="Liimatainen K."/>
            <person name="Lipzen A."/>
            <person name="Lukacs Z."/>
            <person name="Mihaltcheva S."/>
            <person name="Morgado L.N."/>
            <person name="Niskanen T."/>
            <person name="Noordeloos M.E."/>
            <person name="Ohm R.A."/>
            <person name="Ortiz-Santana B."/>
            <person name="Ovrebo C."/>
            <person name="Racz N."/>
            <person name="Riley R."/>
            <person name="Savchenko A."/>
            <person name="Shiryaev A."/>
            <person name="Soop K."/>
            <person name="Spirin V."/>
            <person name="Szebenyi C."/>
            <person name="Tomsovsky M."/>
            <person name="Tulloss R.E."/>
            <person name="Uehling J."/>
            <person name="Grigoriev I.V."/>
            <person name="Vagvolgyi C."/>
            <person name="Papp T."/>
            <person name="Martin F.M."/>
            <person name="Miettinen O."/>
            <person name="Hibbett D.S."/>
            <person name="Nagy L.G."/>
        </authorList>
    </citation>
    <scope>NUCLEOTIDE SEQUENCE [LARGE SCALE GENOMIC DNA]</scope>
    <source>
        <strain evidence="2 3">CBS 309.79</strain>
    </source>
</reference>
<keyword evidence="3" id="KW-1185">Reference proteome</keyword>
<keyword evidence="1" id="KW-0812">Transmembrane</keyword>